<evidence type="ECO:0000256" key="8">
    <source>
        <dbReference type="ARBA" id="ARBA00052101"/>
    </source>
</evidence>
<comment type="similarity">
    <text evidence="2 9">Belongs to the FGGY kinase family.</text>
</comment>
<dbReference type="EMBL" id="VOLR01000001">
    <property type="protein sequence ID" value="TWX62837.1"/>
    <property type="molecule type" value="Genomic_DNA"/>
</dbReference>
<accession>A0A5C6Q5H9</accession>
<feature type="binding site" evidence="9">
    <location>
        <position position="308"/>
    </location>
    <ligand>
        <name>ATP</name>
        <dbReference type="ChEBI" id="CHEBI:30616"/>
    </ligand>
</feature>
<feature type="binding site" evidence="9">
    <location>
        <position position="243"/>
    </location>
    <ligand>
        <name>sn-glycerol 3-phosphate</name>
        <dbReference type="ChEBI" id="CHEBI:57597"/>
    </ligand>
</feature>
<evidence type="ECO:0000313" key="13">
    <source>
        <dbReference type="EMBL" id="TWX64062.1"/>
    </source>
</evidence>
<feature type="binding site" evidence="9">
    <location>
        <position position="265"/>
    </location>
    <ligand>
        <name>ADP</name>
        <dbReference type="ChEBI" id="CHEBI:456216"/>
    </ligand>
</feature>
<feature type="domain" description="Carbohydrate kinase FGGY N-terminal" evidence="10">
    <location>
        <begin position="4"/>
        <end position="250"/>
    </location>
</feature>
<dbReference type="OrthoDB" id="9805576at2"/>
<evidence type="ECO:0000313" key="14">
    <source>
        <dbReference type="Proteomes" id="UP000321525"/>
    </source>
</evidence>
<protein>
    <recommendedName>
        <fullName evidence="9">Glycerol kinase</fullName>
        <ecNumber evidence="9">2.7.1.30</ecNumber>
    </recommendedName>
    <alternativeName>
        <fullName evidence="9">ATP:glycerol 3-phosphotransferase</fullName>
    </alternativeName>
    <alternativeName>
        <fullName evidence="9">Glycerokinase</fullName>
        <shortName evidence="9">GK</shortName>
    </alternativeName>
</protein>
<dbReference type="NCBIfam" id="TIGR01311">
    <property type="entry name" value="glycerol_kin"/>
    <property type="match status" value="1"/>
</dbReference>
<dbReference type="InterPro" id="IPR000577">
    <property type="entry name" value="Carb_kinase_FGGY"/>
</dbReference>
<evidence type="ECO:0000256" key="9">
    <source>
        <dbReference type="HAMAP-Rule" id="MF_00186"/>
    </source>
</evidence>
<dbReference type="Proteomes" id="UP000321525">
    <property type="component" value="Unassembled WGS sequence"/>
</dbReference>
<comment type="function">
    <text evidence="9">Key enzyme in the regulation of glycerol uptake and metabolism. Catalyzes the phosphorylation of glycerol to yield sn-glycerol 3-phosphate.</text>
</comment>
<organism evidence="13 15">
    <name type="scientific">Colwellia hornerae</name>
    <dbReference type="NCBI Taxonomy" id="89402"/>
    <lineage>
        <taxon>Bacteria</taxon>
        <taxon>Pseudomonadati</taxon>
        <taxon>Pseudomonadota</taxon>
        <taxon>Gammaproteobacteria</taxon>
        <taxon>Alteromonadales</taxon>
        <taxon>Colwelliaceae</taxon>
        <taxon>Colwellia</taxon>
    </lineage>
</organism>
<comment type="catalytic activity">
    <reaction evidence="8 9">
        <text>glycerol + ATP = sn-glycerol 3-phosphate + ADP + H(+)</text>
        <dbReference type="Rhea" id="RHEA:21644"/>
        <dbReference type="ChEBI" id="CHEBI:15378"/>
        <dbReference type="ChEBI" id="CHEBI:17754"/>
        <dbReference type="ChEBI" id="CHEBI:30616"/>
        <dbReference type="ChEBI" id="CHEBI:57597"/>
        <dbReference type="ChEBI" id="CHEBI:456216"/>
        <dbReference type="EC" id="2.7.1.30"/>
    </reaction>
</comment>
<dbReference type="FunFam" id="3.30.420.40:FF:000007">
    <property type="entry name" value="Glycerol kinase"/>
    <property type="match status" value="1"/>
</dbReference>
<dbReference type="Gene3D" id="3.30.420.40">
    <property type="match status" value="2"/>
</dbReference>
<dbReference type="UniPathway" id="UPA00618">
    <property type="reaction ID" value="UER00672"/>
</dbReference>
<dbReference type="Pfam" id="PF02782">
    <property type="entry name" value="FGGY_C"/>
    <property type="match status" value="1"/>
</dbReference>
<comment type="activity regulation">
    <text evidence="9">Inhibited by fructose 1,6-bisphosphate (FBP).</text>
</comment>
<keyword evidence="3 9" id="KW-0808">Transferase</keyword>
<feature type="binding site" evidence="9">
    <location>
        <position position="12"/>
    </location>
    <ligand>
        <name>ADP</name>
        <dbReference type="ChEBI" id="CHEBI:456216"/>
    </ligand>
</feature>
<feature type="binding site" evidence="9">
    <location>
        <position position="16"/>
    </location>
    <ligand>
        <name>ADP</name>
        <dbReference type="ChEBI" id="CHEBI:456216"/>
    </ligand>
</feature>
<dbReference type="Pfam" id="PF00370">
    <property type="entry name" value="FGGY_N"/>
    <property type="match status" value="1"/>
</dbReference>
<dbReference type="EC" id="2.7.1.30" evidence="9"/>
<dbReference type="PANTHER" id="PTHR10196:SF78">
    <property type="entry name" value="GLYCEROL KINASE"/>
    <property type="match status" value="1"/>
</dbReference>
<feature type="binding site" evidence="9">
    <location>
        <position position="312"/>
    </location>
    <ligand>
        <name>ATP</name>
        <dbReference type="ChEBI" id="CHEBI:30616"/>
    </ligand>
</feature>
<reference evidence="13 15" key="1">
    <citation type="submission" date="2019-07" db="EMBL/GenBank/DDBJ databases">
        <title>Genomes of sea-ice associated Colwellia species.</title>
        <authorList>
            <person name="Bowman J.P."/>
        </authorList>
    </citation>
    <scope>NUCLEOTIDE SEQUENCE [LARGE SCALE GENOMIC DNA]</scope>
    <source>
        <strain evidence="12 14">ACAM 607</strain>
        <strain evidence="13 15">IC036</strain>
    </source>
</reference>
<sequence length="493" mass="55427">MTDYILSIDQGTTSSRAILFNREGLSVHSAQEEFPQYFPNDGWIEHEPTDIWQTVARTFQQVITKMDTDKDVIRAIGITNQRETTLVWDRKTGQPIYRAIVWQDRRTSEYCQKLKDDNLESLISEKTGLLIDPYFSATKICWILDNVDGARQRAENGELAFGTVDSYILWKLTAGKEHRTDATNASRTMLFNIHTQEWDEELLTIFNIPRALLPQVMDSSDNFGVTDKAMMGVEIPILAMAGDQQAALFGQTCFREGMAKSTYGTGCFMIVNTGEVALKSESRLLSTVAYRLNGKVTYALEGSIFIAGATVQWLRDGLKLIDDAGDTEPLARQTPVDHGVYLVPAFTGLGAPYWDPNARGAIFGLTRDTGIKEIVTAGLQSVCYQTKDLQKAMENDGERPIALRVDGGMVRNNWLMQFLADILGATVDRPKITETTALGVAYLAGLKAGVYNSLEELEDMWQRERRFEPQFDKTTRDDLYDGWKNAVRRVQSE</sequence>
<evidence type="ECO:0000256" key="4">
    <source>
        <dbReference type="ARBA" id="ARBA00022741"/>
    </source>
</evidence>
<feature type="binding site" evidence="9">
    <location>
        <position position="14"/>
    </location>
    <ligand>
        <name>ATP</name>
        <dbReference type="ChEBI" id="CHEBI:30616"/>
    </ligand>
</feature>
<evidence type="ECO:0000313" key="12">
    <source>
        <dbReference type="EMBL" id="TWX62837.1"/>
    </source>
</evidence>
<evidence type="ECO:0000256" key="6">
    <source>
        <dbReference type="ARBA" id="ARBA00022798"/>
    </source>
</evidence>
<feature type="binding site" evidence="9">
    <location>
        <position position="82"/>
    </location>
    <ligand>
        <name>sn-glycerol 3-phosphate</name>
        <dbReference type="ChEBI" id="CHEBI:57597"/>
    </ligand>
</feature>
<dbReference type="InterPro" id="IPR018485">
    <property type="entry name" value="FGGY_C"/>
</dbReference>
<dbReference type="FunFam" id="3.30.420.40:FF:000008">
    <property type="entry name" value="Glycerol kinase"/>
    <property type="match status" value="1"/>
</dbReference>
<evidence type="ECO:0000256" key="3">
    <source>
        <dbReference type="ARBA" id="ARBA00022679"/>
    </source>
</evidence>
<dbReference type="SUPFAM" id="SSF53067">
    <property type="entry name" value="Actin-like ATPase domain"/>
    <property type="match status" value="2"/>
</dbReference>
<keyword evidence="4 9" id="KW-0547">Nucleotide-binding</keyword>
<feature type="binding site" evidence="9">
    <location>
        <position position="82"/>
    </location>
    <ligand>
        <name>glycerol</name>
        <dbReference type="ChEBI" id="CHEBI:17754"/>
    </ligand>
</feature>
<keyword evidence="6 9" id="KW-0319">Glycerol metabolism</keyword>
<feature type="binding site" evidence="9">
    <location>
        <position position="244"/>
    </location>
    <ligand>
        <name>glycerol</name>
        <dbReference type="ChEBI" id="CHEBI:17754"/>
    </ligand>
</feature>
<dbReference type="Proteomes" id="UP000321917">
    <property type="component" value="Unassembled WGS sequence"/>
</dbReference>
<keyword evidence="5 9" id="KW-0418">Kinase</keyword>
<proteinExistence type="inferred from homology"/>
<comment type="pathway">
    <text evidence="1 9">Polyol metabolism; glycerol degradation via glycerol kinase pathway; sn-glycerol 3-phosphate from glycerol: step 1/1.</text>
</comment>
<dbReference type="GO" id="GO:0005524">
    <property type="term" value="F:ATP binding"/>
    <property type="evidence" value="ECO:0007669"/>
    <property type="project" value="UniProtKB-UniRule"/>
</dbReference>
<dbReference type="EMBL" id="VOLQ01000035">
    <property type="protein sequence ID" value="TWX64062.1"/>
    <property type="molecule type" value="Genomic_DNA"/>
</dbReference>
<gene>
    <name evidence="9 13" type="primary">glpK</name>
    <name evidence="12" type="ORF">ESZ26_00540</name>
    <name evidence="13" type="ORF">ESZ27_15220</name>
</gene>
<feature type="domain" description="Carbohydrate kinase FGGY C-terminal" evidence="11">
    <location>
        <begin position="260"/>
        <end position="446"/>
    </location>
</feature>
<dbReference type="PIRSF" id="PIRSF000538">
    <property type="entry name" value="GlpK"/>
    <property type="match status" value="1"/>
</dbReference>
<dbReference type="InterPro" id="IPR018484">
    <property type="entry name" value="FGGY_N"/>
</dbReference>
<dbReference type="RefSeq" id="WP_146796050.1">
    <property type="nucleotide sequence ID" value="NZ_VOLP01000001.1"/>
</dbReference>
<feature type="binding site" evidence="9">
    <location>
        <position position="13"/>
    </location>
    <ligand>
        <name>ATP</name>
        <dbReference type="ChEBI" id="CHEBI:30616"/>
    </ligand>
</feature>
<evidence type="ECO:0000256" key="2">
    <source>
        <dbReference type="ARBA" id="ARBA00009156"/>
    </source>
</evidence>
<feature type="binding site" evidence="9">
    <location>
        <position position="134"/>
    </location>
    <ligand>
        <name>glycerol</name>
        <dbReference type="ChEBI" id="CHEBI:17754"/>
    </ligand>
</feature>
<dbReference type="AlphaFoldDB" id="A0A5C6Q5H9"/>
<feature type="binding site" evidence="9">
    <location>
        <position position="408"/>
    </location>
    <ligand>
        <name>ADP</name>
        <dbReference type="ChEBI" id="CHEBI:456216"/>
    </ligand>
</feature>
<evidence type="ECO:0000256" key="5">
    <source>
        <dbReference type="ARBA" id="ARBA00022777"/>
    </source>
</evidence>
<keyword evidence="14" id="KW-1185">Reference proteome</keyword>
<feature type="binding site" evidence="9">
    <location>
        <position position="83"/>
    </location>
    <ligand>
        <name>sn-glycerol 3-phosphate</name>
        <dbReference type="ChEBI" id="CHEBI:57597"/>
    </ligand>
</feature>
<evidence type="ECO:0000313" key="15">
    <source>
        <dbReference type="Proteomes" id="UP000321917"/>
    </source>
</evidence>
<feature type="binding site" evidence="9">
    <location>
        <position position="243"/>
    </location>
    <ligand>
        <name>glycerol</name>
        <dbReference type="ChEBI" id="CHEBI:17754"/>
    </ligand>
</feature>
<dbReference type="InterPro" id="IPR018483">
    <property type="entry name" value="Carb_kinase_FGGY_CS"/>
</dbReference>
<feature type="binding site" evidence="9">
    <location>
        <position position="12"/>
    </location>
    <ligand>
        <name>sn-glycerol 3-phosphate</name>
        <dbReference type="ChEBI" id="CHEBI:57597"/>
    </ligand>
</feature>
<keyword evidence="7 9" id="KW-0067">ATP-binding</keyword>
<dbReference type="InterPro" id="IPR043129">
    <property type="entry name" value="ATPase_NBD"/>
</dbReference>
<dbReference type="CDD" id="cd07786">
    <property type="entry name" value="FGGY_EcGK_like"/>
    <property type="match status" value="1"/>
</dbReference>
<evidence type="ECO:0000259" key="11">
    <source>
        <dbReference type="Pfam" id="PF02782"/>
    </source>
</evidence>
<feature type="binding site" evidence="9">
    <location>
        <position position="408"/>
    </location>
    <ligand>
        <name>ATP</name>
        <dbReference type="ChEBI" id="CHEBI:30616"/>
    </ligand>
</feature>
<feature type="binding site" evidence="9">
    <location>
        <position position="134"/>
    </location>
    <ligand>
        <name>sn-glycerol 3-phosphate</name>
        <dbReference type="ChEBI" id="CHEBI:57597"/>
    </ligand>
</feature>
<comment type="caution">
    <text evidence="13">The sequence shown here is derived from an EMBL/GenBank/DDBJ whole genome shotgun (WGS) entry which is preliminary data.</text>
</comment>
<dbReference type="PANTHER" id="PTHR10196">
    <property type="entry name" value="SUGAR KINASE"/>
    <property type="match status" value="1"/>
</dbReference>
<evidence type="ECO:0000256" key="1">
    <source>
        <dbReference type="ARBA" id="ARBA00005190"/>
    </source>
</evidence>
<evidence type="ECO:0000259" key="10">
    <source>
        <dbReference type="Pfam" id="PF00370"/>
    </source>
</evidence>
<dbReference type="GO" id="GO:0006072">
    <property type="term" value="P:glycerol-3-phosphate metabolic process"/>
    <property type="evidence" value="ECO:0007669"/>
    <property type="project" value="InterPro"/>
</dbReference>
<dbReference type="HAMAP" id="MF_00186">
    <property type="entry name" value="Glycerol_kin"/>
    <property type="match status" value="1"/>
</dbReference>
<dbReference type="GO" id="GO:0019563">
    <property type="term" value="P:glycerol catabolic process"/>
    <property type="evidence" value="ECO:0007669"/>
    <property type="project" value="UniProtKB-UniRule"/>
</dbReference>
<dbReference type="GO" id="GO:0005829">
    <property type="term" value="C:cytosol"/>
    <property type="evidence" value="ECO:0007669"/>
    <property type="project" value="UniProtKB-ARBA"/>
</dbReference>
<dbReference type="InterPro" id="IPR005999">
    <property type="entry name" value="Glycerol_kin"/>
</dbReference>
<feature type="binding site" evidence="9">
    <location>
        <position position="412"/>
    </location>
    <ligand>
        <name>ADP</name>
        <dbReference type="ChEBI" id="CHEBI:456216"/>
    </ligand>
</feature>
<feature type="binding site" evidence="9">
    <location>
        <position position="308"/>
    </location>
    <ligand>
        <name>ADP</name>
        <dbReference type="ChEBI" id="CHEBI:456216"/>
    </ligand>
</feature>
<dbReference type="PROSITE" id="PS00933">
    <property type="entry name" value="FGGY_KINASES_1"/>
    <property type="match status" value="1"/>
</dbReference>
<name>A0A5C6Q5H9_9GAMM</name>
<dbReference type="GO" id="GO:0004370">
    <property type="term" value="F:glycerol kinase activity"/>
    <property type="evidence" value="ECO:0007669"/>
    <property type="project" value="UniProtKB-UniRule"/>
</dbReference>
<feature type="binding site" evidence="9">
    <location>
        <position position="265"/>
    </location>
    <ligand>
        <name>ATP</name>
        <dbReference type="ChEBI" id="CHEBI:30616"/>
    </ligand>
</feature>
<feature type="binding site" evidence="9">
    <location>
        <position position="12"/>
    </location>
    <ligand>
        <name>ATP</name>
        <dbReference type="ChEBI" id="CHEBI:30616"/>
    </ligand>
</feature>
<evidence type="ECO:0000256" key="7">
    <source>
        <dbReference type="ARBA" id="ARBA00022840"/>
    </source>
</evidence>
<dbReference type="NCBIfam" id="NF000756">
    <property type="entry name" value="PRK00047.1"/>
    <property type="match status" value="1"/>
</dbReference>
<feature type="binding site" evidence="9">
    <location>
        <position position="83"/>
    </location>
    <ligand>
        <name>glycerol</name>
        <dbReference type="ChEBI" id="CHEBI:17754"/>
    </ligand>
</feature>